<evidence type="ECO:0000256" key="1">
    <source>
        <dbReference type="SAM" id="MobiDB-lite"/>
    </source>
</evidence>
<organism evidence="2 3">
    <name type="scientific">Cymbomonas tetramitiformis</name>
    <dbReference type="NCBI Taxonomy" id="36881"/>
    <lineage>
        <taxon>Eukaryota</taxon>
        <taxon>Viridiplantae</taxon>
        <taxon>Chlorophyta</taxon>
        <taxon>Pyramimonadophyceae</taxon>
        <taxon>Pyramimonadales</taxon>
        <taxon>Pyramimonadaceae</taxon>
        <taxon>Cymbomonas</taxon>
    </lineage>
</organism>
<sequence length="384" mass="43217">MHSAPAGMFTVRRSRNTLGESYYGKIGLKRALPPTSSTSRWIGTLSQRLKMRRLKRQSHMHITTASAVRSLVLDSLSRPIPWMLIITISIMFLHDQHPEPHSQEPSAARATPVTVDELPYPPPDPICVDQPNSPNCIIKMAYKRVHRGETLRDLVRAPSSLITPPQAERAAAVEAEAEAELVQQLHEQARLQAQLEGVTRGTAPRSRKIRPPPKPSTPRLSRDVYAKLCRGAGKGLDPAITRSCKTLGFSAEFIKTGQELHYGGSGERDMEAIMKRQQREHLKTQPPTFPPDHCGDHCRRQSIRKQVDAMYSTQHMQVINANSKIDQYATSEGDDVMHNLDGVKNTIVERSEKEDKEMKSDIKKFYRNLYMNRLNISASNPATH</sequence>
<accession>A0AAE0BR75</accession>
<comment type="caution">
    <text evidence="2">The sequence shown here is derived from an EMBL/GenBank/DDBJ whole genome shotgun (WGS) entry which is preliminary data.</text>
</comment>
<reference evidence="2 3" key="1">
    <citation type="journal article" date="2015" name="Genome Biol. Evol.">
        <title>Comparative Genomics of a Bacterivorous Green Alga Reveals Evolutionary Causalities and Consequences of Phago-Mixotrophic Mode of Nutrition.</title>
        <authorList>
            <person name="Burns J.A."/>
            <person name="Paasch A."/>
            <person name="Narechania A."/>
            <person name="Kim E."/>
        </authorList>
    </citation>
    <scope>NUCLEOTIDE SEQUENCE [LARGE SCALE GENOMIC DNA]</scope>
    <source>
        <strain evidence="2 3">PLY_AMNH</strain>
    </source>
</reference>
<dbReference type="AlphaFoldDB" id="A0AAE0BR75"/>
<evidence type="ECO:0000313" key="2">
    <source>
        <dbReference type="EMBL" id="KAK3240380.1"/>
    </source>
</evidence>
<dbReference type="Proteomes" id="UP001190700">
    <property type="component" value="Unassembled WGS sequence"/>
</dbReference>
<keyword evidence="3" id="KW-1185">Reference proteome</keyword>
<gene>
    <name evidence="2" type="ORF">CYMTET_49773</name>
</gene>
<dbReference type="EMBL" id="LGRX02033661">
    <property type="protein sequence ID" value="KAK3240380.1"/>
    <property type="molecule type" value="Genomic_DNA"/>
</dbReference>
<proteinExistence type="predicted"/>
<feature type="region of interest" description="Disordered" evidence="1">
    <location>
        <begin position="97"/>
        <end position="116"/>
    </location>
</feature>
<evidence type="ECO:0000313" key="3">
    <source>
        <dbReference type="Proteomes" id="UP001190700"/>
    </source>
</evidence>
<protein>
    <submittedName>
        <fullName evidence="2">Uncharacterized protein</fullName>
    </submittedName>
</protein>
<name>A0AAE0BR75_9CHLO</name>
<feature type="region of interest" description="Disordered" evidence="1">
    <location>
        <begin position="195"/>
        <end position="222"/>
    </location>
</feature>